<dbReference type="SUPFAM" id="SSF53901">
    <property type="entry name" value="Thiolase-like"/>
    <property type="match status" value="1"/>
</dbReference>
<dbReference type="Gene3D" id="3.30.559.10">
    <property type="entry name" value="Chloramphenicol acetyltransferase-like domain"/>
    <property type="match status" value="2"/>
</dbReference>
<feature type="domain" description="Carrier" evidence="5">
    <location>
        <begin position="1714"/>
        <end position="1788"/>
    </location>
</feature>
<dbReference type="PROSITE" id="PS00012">
    <property type="entry name" value="PHOSPHOPANTETHEINE"/>
    <property type="match status" value="2"/>
</dbReference>
<evidence type="ECO:0000256" key="1">
    <source>
        <dbReference type="ARBA" id="ARBA00001957"/>
    </source>
</evidence>
<evidence type="ECO:0000313" key="7">
    <source>
        <dbReference type="EMBL" id="KXK60531.1"/>
    </source>
</evidence>
<dbReference type="Pfam" id="PF16197">
    <property type="entry name" value="KAsynt_C_assoc"/>
    <property type="match status" value="1"/>
</dbReference>
<dbReference type="PANTHER" id="PTHR45527">
    <property type="entry name" value="NONRIBOSOMAL PEPTIDE SYNTHETASE"/>
    <property type="match status" value="1"/>
</dbReference>
<dbReference type="SUPFAM" id="SSF52777">
    <property type="entry name" value="CoA-dependent acyltransferases"/>
    <property type="match status" value="4"/>
</dbReference>
<dbReference type="InterPro" id="IPR036736">
    <property type="entry name" value="ACP-like_sf"/>
</dbReference>
<keyword evidence="8" id="KW-1185">Reference proteome</keyword>
<feature type="domain" description="Ketosynthase family 3 (KS3)" evidence="6">
    <location>
        <begin position="44"/>
        <end position="460"/>
    </location>
</feature>
<dbReference type="GO" id="GO:0005737">
    <property type="term" value="C:cytoplasm"/>
    <property type="evidence" value="ECO:0007669"/>
    <property type="project" value="TreeGrafter"/>
</dbReference>
<dbReference type="CDD" id="cd00833">
    <property type="entry name" value="PKS"/>
    <property type="match status" value="1"/>
</dbReference>
<evidence type="ECO:0000256" key="2">
    <source>
        <dbReference type="ARBA" id="ARBA00022450"/>
    </source>
</evidence>
<comment type="caution">
    <text evidence="7">The sequence shown here is derived from an EMBL/GenBank/DDBJ whole genome shotgun (WGS) entry which is preliminary data.</text>
</comment>
<dbReference type="PROSITE" id="PS50075">
    <property type="entry name" value="CARRIER"/>
    <property type="match status" value="2"/>
</dbReference>
<dbReference type="SMART" id="SM00823">
    <property type="entry name" value="PKS_PP"/>
    <property type="match status" value="2"/>
</dbReference>
<keyword evidence="3" id="KW-0597">Phosphoprotein</keyword>
<dbReference type="InterPro" id="IPR006162">
    <property type="entry name" value="Ppantetheine_attach_site"/>
</dbReference>
<dbReference type="EMBL" id="LRQV01000068">
    <property type="protein sequence ID" value="KXK60531.1"/>
    <property type="molecule type" value="Genomic_DNA"/>
</dbReference>
<dbReference type="GO" id="GO:0004315">
    <property type="term" value="F:3-oxoacyl-[acyl-carrier-protein] synthase activity"/>
    <property type="evidence" value="ECO:0007669"/>
    <property type="project" value="InterPro"/>
</dbReference>
<dbReference type="Gene3D" id="3.40.47.10">
    <property type="match status" value="1"/>
</dbReference>
<dbReference type="CDD" id="cd12117">
    <property type="entry name" value="A_NRPS_Srf_like"/>
    <property type="match status" value="1"/>
</dbReference>
<dbReference type="Gene3D" id="2.30.38.10">
    <property type="entry name" value="Luciferase, Domain 3"/>
    <property type="match status" value="1"/>
</dbReference>
<dbReference type="Gene3D" id="3.30.559.30">
    <property type="entry name" value="Nonribosomal peptide synthetase, condensation domain"/>
    <property type="match status" value="2"/>
</dbReference>
<keyword evidence="4" id="KW-0808">Transferase</keyword>
<dbReference type="GO" id="GO:0044550">
    <property type="term" value="P:secondary metabolite biosynthetic process"/>
    <property type="evidence" value="ECO:0007669"/>
    <property type="project" value="TreeGrafter"/>
</dbReference>
<dbReference type="Pfam" id="PF00550">
    <property type="entry name" value="PP-binding"/>
    <property type="match status" value="2"/>
</dbReference>
<dbReference type="InterPro" id="IPR020806">
    <property type="entry name" value="PKS_PP-bd"/>
</dbReference>
<keyword evidence="2" id="KW-0596">Phosphopantetheine</keyword>
<dbReference type="NCBIfam" id="TIGR01733">
    <property type="entry name" value="AA-adenyl-dom"/>
    <property type="match status" value="1"/>
</dbReference>
<dbReference type="Gene3D" id="1.10.1240.100">
    <property type="match status" value="1"/>
</dbReference>
<evidence type="ECO:0000256" key="4">
    <source>
        <dbReference type="ARBA" id="ARBA00022679"/>
    </source>
</evidence>
<dbReference type="Pfam" id="PF02801">
    <property type="entry name" value="Ketoacyl-synt_C"/>
    <property type="match status" value="1"/>
</dbReference>
<dbReference type="InterPro" id="IPR001242">
    <property type="entry name" value="Condensation_dom"/>
</dbReference>
<dbReference type="GO" id="GO:0031177">
    <property type="term" value="F:phosphopantetheine binding"/>
    <property type="evidence" value="ECO:0007669"/>
    <property type="project" value="InterPro"/>
</dbReference>
<dbReference type="SMART" id="SM00825">
    <property type="entry name" value="PKS_KS"/>
    <property type="match status" value="1"/>
</dbReference>
<dbReference type="Pfam" id="PF00109">
    <property type="entry name" value="ketoacyl-synt"/>
    <property type="match status" value="1"/>
</dbReference>
<dbReference type="InterPro" id="IPR009081">
    <property type="entry name" value="PP-bd_ACP"/>
</dbReference>
<dbReference type="GO" id="GO:0006633">
    <property type="term" value="P:fatty acid biosynthetic process"/>
    <property type="evidence" value="ECO:0007669"/>
    <property type="project" value="InterPro"/>
</dbReference>
<dbReference type="InterPro" id="IPR020845">
    <property type="entry name" value="AMP-binding_CS"/>
</dbReference>
<dbReference type="SUPFAM" id="SSF47336">
    <property type="entry name" value="ACP-like"/>
    <property type="match status" value="2"/>
</dbReference>
<dbReference type="InterPro" id="IPR014031">
    <property type="entry name" value="Ketoacyl_synth_C"/>
</dbReference>
<dbReference type="InterPro" id="IPR023213">
    <property type="entry name" value="CAT-like_dom_sf"/>
</dbReference>
<dbReference type="CDD" id="cd19531">
    <property type="entry name" value="LCL_NRPS-like"/>
    <property type="match status" value="1"/>
</dbReference>
<dbReference type="InterPro" id="IPR018201">
    <property type="entry name" value="Ketoacyl_synth_AS"/>
</dbReference>
<evidence type="ECO:0000259" key="6">
    <source>
        <dbReference type="PROSITE" id="PS52004"/>
    </source>
</evidence>
<dbReference type="InterPro" id="IPR032821">
    <property type="entry name" value="PKS_assoc"/>
</dbReference>
<dbReference type="Pfam" id="PF00668">
    <property type="entry name" value="Condensation"/>
    <property type="match status" value="2"/>
</dbReference>
<evidence type="ECO:0000259" key="5">
    <source>
        <dbReference type="PROSITE" id="PS50075"/>
    </source>
</evidence>
<accession>A0A136PQ49</accession>
<dbReference type="InterPro" id="IPR020841">
    <property type="entry name" value="PKS_Beta-ketoAc_synthase_dom"/>
</dbReference>
<evidence type="ECO:0000256" key="3">
    <source>
        <dbReference type="ARBA" id="ARBA00022553"/>
    </source>
</evidence>
<dbReference type="FunFam" id="3.40.50.980:FF:000001">
    <property type="entry name" value="Non-ribosomal peptide synthetase"/>
    <property type="match status" value="1"/>
</dbReference>
<dbReference type="PROSITE" id="PS00455">
    <property type="entry name" value="AMP_BINDING"/>
    <property type="match status" value="1"/>
</dbReference>
<protein>
    <submittedName>
        <fullName evidence="7">Non-ribosomal peptide synthetase</fullName>
    </submittedName>
</protein>
<dbReference type="Gene3D" id="3.30.300.30">
    <property type="match status" value="1"/>
</dbReference>
<dbReference type="PANTHER" id="PTHR45527:SF1">
    <property type="entry name" value="FATTY ACID SYNTHASE"/>
    <property type="match status" value="1"/>
</dbReference>
<sequence>MRSNAELKKDLLRYLLMQVKQEALDVDRAKEFIRAIGADGRDADDRIAVVGMACRFPGASDKEQFWRNLVDGRESIGDFPPLRLDDLRRVEGGTSAVRKGGYLDRIDLFDAEYFGIPPHVATQLDPYHRNLLEVLVETMEDAGYARSELSGSRTGIFVGNDHTHRLITSYLPFLSELDFAAITGSWSGILASRLSYLFDLRGPATVIDTGCSSGLVAVDAAIKALRNGDCDTAFVAAINLFLSPSSLGNETESADHRVRAFDTAADGTVWSEGVAGVYLKPLSRALADGDHVYGVLLGSAVNNDGRSNGLTAPNAQAQKNLLVSAWKRAGIAPESVSYIEAHGTGTTLGDPIEVKGLTSAFAEFTHRRQFCAIGSVKTNIGHTVGAAGLASLIKTLMCLDRRTIPPSIHFDVPNELLDLANSPVYVADRLTEWEEGDTPRRAGVSSFSLSGTNCHVVLEEAPARAAVPEQARQLRVFPISARSEDLLARTAALHLAHLDRHPEHRLADVCFTMQVGREHQAVRAVVLCETRAGLRDGLLRLLRPEQADDSPPVDDGVVLRADAPSRPGAGLSGHLRDAVTAFLSGRARPFAGLDRDADVRRVPLPPQPFQHVRLWDETVRAHPVPGEPGQEPTDPVDRLRAILSRPSHLDGLQESGADAVPRKVIAGVWSGILGYPTIRGVDDFFALGGDSISSVKITQLLNAVLGIEIPPTTLLTKPTFDEFADVVIRAHGVDESLVRSRLSGSTRRPVPVEHVVESYELPLTAAQRSMFVSSQVDEESVAYNVSGLTIRPGALDVAELEEWLRVLVRRHDSLRSTFHLRDGEPFQRVHAEVPVAVEHRRLGALPEGDSHESAARREMQRFVRPFLLDSAPLFRVGYFEFDDGVSCVAIDIHHIITDGTSMGILFRDLGAIAEGAPLPPLPSSYRAAIRSLLERQGGADMVAHRDYWVARFADGAPTLQLTTDWQRAEVATAAGATLFASVDGETLEAAKRYARAHNLTLYMVLLGVFQQLLSRLSGQGDVVIGAPVMGRPDLTYQDLVGMFVTTLPIRVTAAPTTGVGDFLAGLRTTVLEAFEHQEYPLESLVEELNPPRVPGRRPLFDVCFVHQNTDMGLEPDDERILPFDDGSAKYDITLSTREADGALLLEWEYSTALFREETMALYAERYATLLRSFLAAAVDTPVGTLDLMPEREAELVRTFATVPAPALDSRGIARLFEEHVAAAPDRTALIADDRSLTYGELNARANRIAHGLIRLGVTPGSPVALLLDRSTDMVAAILGVLKAGCFYLPLNTDFPPERLRMMVADAGAGLLLTSDARSGQAAELISERLRIVGVHHLAEATAASGNPGLPGSSADEAYIMYTSGTSGVPKGSVIRQRSVLRVVHQSVFYAADPSDVFLMISEYSFDGSIYDMFGALTNGASLVLLDKASVLDLDRLGAAIERHGVTSFFITTAMFNALIDHASGSLGGVRRVIFGGEIASPAHVKRAFDLLGPGRISHAYGPTETTVFATIHTLDALDPDDAVPIGTAINDTSLWVLDERLEPVPVGVSGELYIGGAGLSDGYLNQPELTAERFVYSPAVPGERLYKTGDIVTFKTNGLLYYTGRVDQQIKLRGYRIELAEIIQVALDEPHVRWAHAGLYETAEGSRSLCLWVGYVDDQDHEPVLRAALSRRLPDYMVPSFIVKADTVPLNASGKVDVAALPKPDFTAGPAAAAPETDSLRVLADAWQHVLGVPVDDIDADFFALGGDSIKAIQIVARLREQDVAIRAADLLGNATIRTLEEKLSGAAATGTALRAYDPTPRTGAITPSPIQLAFLDDPDAPTRVFNQCLLVTSAQPVSLEQLVRAGERLVRHHDLLRVEVDDQGGLSLRDVDAPTLVHAEQAPDGLSDDALAEYLKTVQARVDVRGGPVVSLAAGLGDGGERFAVAIHHLAVDVVSWGVLLEDLAISLADPDAELPAKTMPFPAWTSEVKQRAQDGGFRTQLPYWLDLARGAGDAGEVFAERDVKRSETAATVVRLAETDDFSVFDAAREAHGASHADTVLTVVARALASVTGQQRVLFTLEGHGREPIAGDHDLTRTVGWFTSTFPHLVQVERSVADTMDGLRQSFDRLPDKGAGFGPLLRFDVGLGAQRSTLAAIRPQIGFNYLGGQVSGDGITVTHLPVDITTDGDHHLPHPLDIIASRSGGELLIEVRYPRAWEASGTAKKIVAAVEESFHEVRNALKSGEPRGFQVSSPIRQDVLADILLDVGGGI</sequence>
<dbReference type="InterPro" id="IPR016039">
    <property type="entry name" value="Thiolase-like"/>
</dbReference>
<proteinExistence type="predicted"/>
<comment type="cofactor">
    <cofactor evidence="1">
        <name>pantetheine 4'-phosphate</name>
        <dbReference type="ChEBI" id="CHEBI:47942"/>
    </cofactor>
</comment>
<dbReference type="GO" id="GO:0043041">
    <property type="term" value="P:amino acid activation for nonribosomal peptide biosynthetic process"/>
    <property type="evidence" value="ECO:0007669"/>
    <property type="project" value="TreeGrafter"/>
</dbReference>
<dbReference type="Pfam" id="PF00501">
    <property type="entry name" value="AMP-binding"/>
    <property type="match status" value="1"/>
</dbReference>
<dbReference type="Proteomes" id="UP000070620">
    <property type="component" value="Unassembled WGS sequence"/>
</dbReference>
<dbReference type="InterPro" id="IPR010071">
    <property type="entry name" value="AA_adenyl_dom"/>
</dbReference>
<dbReference type="PROSITE" id="PS52004">
    <property type="entry name" value="KS3_2"/>
    <property type="match status" value="1"/>
</dbReference>
<dbReference type="OrthoDB" id="5478077at2"/>
<feature type="domain" description="Carrier" evidence="5">
    <location>
        <begin position="656"/>
        <end position="731"/>
    </location>
</feature>
<gene>
    <name evidence="7" type="ORF">AWW66_18410</name>
</gene>
<dbReference type="Gene3D" id="1.10.1200.10">
    <property type="entry name" value="ACP-like"/>
    <property type="match status" value="2"/>
</dbReference>
<organism evidence="7 8">
    <name type="scientific">Micromonospora rosaria</name>
    <dbReference type="NCBI Taxonomy" id="47874"/>
    <lineage>
        <taxon>Bacteria</taxon>
        <taxon>Bacillati</taxon>
        <taxon>Actinomycetota</taxon>
        <taxon>Actinomycetes</taxon>
        <taxon>Micromonosporales</taxon>
        <taxon>Micromonosporaceae</taxon>
        <taxon>Micromonospora</taxon>
    </lineage>
</organism>
<name>A0A136PQ49_9ACTN</name>
<evidence type="ECO:0000313" key="8">
    <source>
        <dbReference type="Proteomes" id="UP000070620"/>
    </source>
</evidence>
<dbReference type="InterPro" id="IPR014030">
    <property type="entry name" value="Ketoacyl_synth_N"/>
</dbReference>
<dbReference type="RefSeq" id="WP_067367782.1">
    <property type="nucleotide sequence ID" value="NZ_JBIUBN010000036.1"/>
</dbReference>
<dbReference type="Gene3D" id="3.40.50.980">
    <property type="match status" value="2"/>
</dbReference>
<dbReference type="SUPFAM" id="SSF56801">
    <property type="entry name" value="Acetyl-CoA synthetase-like"/>
    <property type="match status" value="1"/>
</dbReference>
<dbReference type="InterPro" id="IPR045851">
    <property type="entry name" value="AMP-bd_C_sf"/>
</dbReference>
<dbReference type="InterPro" id="IPR000873">
    <property type="entry name" value="AMP-dep_synth/lig_dom"/>
</dbReference>
<dbReference type="PROSITE" id="PS00606">
    <property type="entry name" value="KS3_1"/>
    <property type="match status" value="1"/>
</dbReference>
<reference evidence="7 8" key="1">
    <citation type="submission" date="2016-01" db="EMBL/GenBank/DDBJ databases">
        <title>Whole genome sequence and analysis of Micromonospora rosaria DSM 803, which can produce antibacterial substance rosamicin.</title>
        <authorList>
            <person name="Yang H."/>
            <person name="He X."/>
            <person name="Zhu D."/>
        </authorList>
    </citation>
    <scope>NUCLEOTIDE SEQUENCE [LARGE SCALE GENOMIC DNA]</scope>
    <source>
        <strain evidence="7 8">DSM 803</strain>
    </source>
</reference>